<protein>
    <submittedName>
        <fullName evidence="2">Uncharacterized protein</fullName>
    </submittedName>
</protein>
<gene>
    <name evidence="2" type="ORF">RchiOBHm_Chr4g0436801</name>
</gene>
<dbReference type="AlphaFoldDB" id="A0A2P6R250"/>
<proteinExistence type="predicted"/>
<evidence type="ECO:0000313" key="3">
    <source>
        <dbReference type="Proteomes" id="UP000238479"/>
    </source>
</evidence>
<reference evidence="2 3" key="1">
    <citation type="journal article" date="2018" name="Nat. Genet.">
        <title>The Rosa genome provides new insights in the design of modern roses.</title>
        <authorList>
            <person name="Bendahmane M."/>
        </authorList>
    </citation>
    <scope>NUCLEOTIDE SEQUENCE [LARGE SCALE GENOMIC DNA]</scope>
    <source>
        <strain evidence="3">cv. Old Blush</strain>
    </source>
</reference>
<sequence>MALQLWDLFSFFFLLSPITTPLHRLSPPPITAPHFNIHNPFSCLEGRSSLCPGSQ</sequence>
<accession>A0A2P6R250</accession>
<name>A0A2P6R250_ROSCH</name>
<comment type="caution">
    <text evidence="2">The sequence shown here is derived from an EMBL/GenBank/DDBJ whole genome shotgun (WGS) entry which is preliminary data.</text>
</comment>
<evidence type="ECO:0000313" key="2">
    <source>
        <dbReference type="EMBL" id="PRQ40511.1"/>
    </source>
</evidence>
<evidence type="ECO:0000256" key="1">
    <source>
        <dbReference type="SAM" id="SignalP"/>
    </source>
</evidence>
<dbReference type="Proteomes" id="UP000238479">
    <property type="component" value="Chromosome 4"/>
</dbReference>
<organism evidence="2 3">
    <name type="scientific">Rosa chinensis</name>
    <name type="common">China rose</name>
    <dbReference type="NCBI Taxonomy" id="74649"/>
    <lineage>
        <taxon>Eukaryota</taxon>
        <taxon>Viridiplantae</taxon>
        <taxon>Streptophyta</taxon>
        <taxon>Embryophyta</taxon>
        <taxon>Tracheophyta</taxon>
        <taxon>Spermatophyta</taxon>
        <taxon>Magnoliopsida</taxon>
        <taxon>eudicotyledons</taxon>
        <taxon>Gunneridae</taxon>
        <taxon>Pentapetalae</taxon>
        <taxon>rosids</taxon>
        <taxon>fabids</taxon>
        <taxon>Rosales</taxon>
        <taxon>Rosaceae</taxon>
        <taxon>Rosoideae</taxon>
        <taxon>Rosoideae incertae sedis</taxon>
        <taxon>Rosa</taxon>
    </lineage>
</organism>
<feature type="chain" id="PRO_5015146576" evidence="1">
    <location>
        <begin position="22"/>
        <end position="55"/>
    </location>
</feature>
<keyword evidence="1" id="KW-0732">Signal</keyword>
<feature type="signal peptide" evidence="1">
    <location>
        <begin position="1"/>
        <end position="21"/>
    </location>
</feature>
<dbReference type="Gramene" id="PRQ40511">
    <property type="protein sequence ID" value="PRQ40511"/>
    <property type="gene ID" value="RchiOBHm_Chr4g0436801"/>
</dbReference>
<keyword evidence="3" id="KW-1185">Reference proteome</keyword>
<dbReference type="EMBL" id="PDCK01000042">
    <property type="protein sequence ID" value="PRQ40511.1"/>
    <property type="molecule type" value="Genomic_DNA"/>
</dbReference>